<evidence type="ECO:0000313" key="2">
    <source>
        <dbReference type="Proteomes" id="UP000824120"/>
    </source>
</evidence>
<keyword evidence="2" id="KW-1185">Reference proteome</keyword>
<accession>A0A9J6AES8</accession>
<dbReference type="EMBL" id="JACXVP010000002">
    <property type="protein sequence ID" value="KAG5622463.1"/>
    <property type="molecule type" value="Genomic_DNA"/>
</dbReference>
<organism evidence="1 2">
    <name type="scientific">Solanum commersonii</name>
    <name type="common">Commerson's wild potato</name>
    <name type="synonym">Commerson's nightshade</name>
    <dbReference type="NCBI Taxonomy" id="4109"/>
    <lineage>
        <taxon>Eukaryota</taxon>
        <taxon>Viridiplantae</taxon>
        <taxon>Streptophyta</taxon>
        <taxon>Embryophyta</taxon>
        <taxon>Tracheophyta</taxon>
        <taxon>Spermatophyta</taxon>
        <taxon>Magnoliopsida</taxon>
        <taxon>eudicotyledons</taxon>
        <taxon>Gunneridae</taxon>
        <taxon>Pentapetalae</taxon>
        <taxon>asterids</taxon>
        <taxon>lamiids</taxon>
        <taxon>Solanales</taxon>
        <taxon>Solanaceae</taxon>
        <taxon>Solanoideae</taxon>
        <taxon>Solaneae</taxon>
        <taxon>Solanum</taxon>
    </lineage>
</organism>
<dbReference type="AlphaFoldDB" id="A0A9J6AES8"/>
<gene>
    <name evidence="1" type="ORF">H5410_007681</name>
</gene>
<dbReference type="Proteomes" id="UP000824120">
    <property type="component" value="Chromosome 2"/>
</dbReference>
<proteinExistence type="predicted"/>
<name>A0A9J6AES8_SOLCO</name>
<reference evidence="1 2" key="1">
    <citation type="submission" date="2020-09" db="EMBL/GenBank/DDBJ databases">
        <title>De no assembly of potato wild relative species, Solanum commersonii.</title>
        <authorList>
            <person name="Cho K."/>
        </authorList>
    </citation>
    <scope>NUCLEOTIDE SEQUENCE [LARGE SCALE GENOMIC DNA]</scope>
    <source>
        <strain evidence="1">LZ3.2</strain>
        <tissue evidence="1">Leaf</tissue>
    </source>
</reference>
<sequence>MGRNKFSYHLDFRFCYISPKNGPIFVTNSRLAIQHISPIEPCYGPGLEIEILYTLYQAISAKKQKIKINPRLNVVQTDDKVSDISDKDIPSVSEMDFNLNDT</sequence>
<protein>
    <submittedName>
        <fullName evidence="1">Uncharacterized protein</fullName>
    </submittedName>
</protein>
<evidence type="ECO:0000313" key="1">
    <source>
        <dbReference type="EMBL" id="KAG5622463.1"/>
    </source>
</evidence>
<comment type="caution">
    <text evidence="1">The sequence shown here is derived from an EMBL/GenBank/DDBJ whole genome shotgun (WGS) entry which is preliminary data.</text>
</comment>